<comment type="caution">
    <text evidence="1">The sequence shown here is derived from an EMBL/GenBank/DDBJ whole genome shotgun (WGS) entry which is preliminary data.</text>
</comment>
<evidence type="ECO:0000313" key="2">
    <source>
        <dbReference type="Proteomes" id="UP000030152"/>
    </source>
</evidence>
<keyword evidence="2" id="KW-1185">Reference proteome</keyword>
<gene>
    <name evidence="1" type="ORF">Q765_05075</name>
</gene>
<dbReference type="EMBL" id="JRLX01000003">
    <property type="protein sequence ID" value="KGO87858.1"/>
    <property type="molecule type" value="Genomic_DNA"/>
</dbReference>
<name>A0A0A2M8S3_9FLAO</name>
<dbReference type="AlphaFoldDB" id="A0A0A2M8S3"/>
<dbReference type="RefSeq" id="WP_020212659.1">
    <property type="nucleotide sequence ID" value="NZ_JRLX01000003.1"/>
</dbReference>
<reference evidence="1 2" key="1">
    <citation type="submission" date="2013-09" db="EMBL/GenBank/DDBJ databases">
        <authorList>
            <person name="Zeng Z."/>
            <person name="Chen C."/>
        </authorList>
    </citation>
    <scope>NUCLEOTIDE SEQUENCE [LARGE SCALE GENOMIC DNA]</scope>
    <source>
        <strain evidence="1 2">WB 3.3-2</strain>
    </source>
</reference>
<dbReference type="OrthoDB" id="1256404at2"/>
<proteinExistence type="predicted"/>
<accession>A0A0A2M8S3</accession>
<organism evidence="1 2">
    <name type="scientific">Flavobacterium rivuli WB 3.3-2 = DSM 21788</name>
    <dbReference type="NCBI Taxonomy" id="1121895"/>
    <lineage>
        <taxon>Bacteria</taxon>
        <taxon>Pseudomonadati</taxon>
        <taxon>Bacteroidota</taxon>
        <taxon>Flavobacteriia</taxon>
        <taxon>Flavobacteriales</taxon>
        <taxon>Flavobacteriaceae</taxon>
        <taxon>Flavobacterium</taxon>
    </lineage>
</organism>
<dbReference type="eggNOG" id="ENOG50343AU">
    <property type="taxonomic scope" value="Bacteria"/>
</dbReference>
<dbReference type="Proteomes" id="UP000030152">
    <property type="component" value="Unassembled WGS sequence"/>
</dbReference>
<dbReference type="STRING" id="1121895.GCA_000378485_01515"/>
<evidence type="ECO:0000313" key="1">
    <source>
        <dbReference type="EMBL" id="KGO87858.1"/>
    </source>
</evidence>
<protein>
    <submittedName>
        <fullName evidence="1">Uncharacterized protein</fullName>
    </submittedName>
</protein>
<sequence length="165" mass="18956">MAHETFIEYKQSGFWIPESYIEVLSHFICNAFLKSDLHNFNENLVKIYKNCDSNTSGINAGMVTILFDAYIIEPNEINTMINVLQDTKKIIAALGSQLSIKYLNDLEEKKEDDYFKVSWSFPIQTQSLISTLNFMIQLLNESFPQENIEVHYAGFPGMSTSYITV</sequence>